<dbReference type="AlphaFoldDB" id="A0A8X6G8P5"/>
<protein>
    <submittedName>
        <fullName evidence="1">Uncharacterized protein</fullName>
    </submittedName>
</protein>
<dbReference type="OrthoDB" id="6611207at2759"/>
<keyword evidence="2" id="KW-1185">Reference proteome</keyword>
<dbReference type="Proteomes" id="UP000887116">
    <property type="component" value="Unassembled WGS sequence"/>
</dbReference>
<accession>A0A8X6G8P5</accession>
<evidence type="ECO:0000313" key="2">
    <source>
        <dbReference type="Proteomes" id="UP000887116"/>
    </source>
</evidence>
<evidence type="ECO:0000313" key="1">
    <source>
        <dbReference type="EMBL" id="GFQ98707.1"/>
    </source>
</evidence>
<comment type="caution">
    <text evidence="1">The sequence shown here is derived from an EMBL/GenBank/DDBJ whole genome shotgun (WGS) entry which is preliminary data.</text>
</comment>
<gene>
    <name evidence="1" type="ORF">TNCT_298871</name>
</gene>
<sequence>MAVEEEDKVQMQDDIQVDSNVQLDIQNSNHYGPEYQNVIGLWRNITEDARNFWCKRSSADCQHFNNDFLASCRQYDDYKRKFTLSMFRKHLEYERHKAVLEQFRSLGFYNRVQLFLSRHTVGRLCCNMLRTAKTELVLRRVNDIRWCARADATTALSKGYSSFQKALRVIAQDMTQFYK</sequence>
<name>A0A8X6G8P5_TRICU</name>
<reference evidence="1" key="1">
    <citation type="submission" date="2020-07" db="EMBL/GenBank/DDBJ databases">
        <title>Multicomponent nature underlies the extraordinary mechanical properties of spider dragline silk.</title>
        <authorList>
            <person name="Kono N."/>
            <person name="Nakamura H."/>
            <person name="Mori M."/>
            <person name="Yoshida Y."/>
            <person name="Ohtoshi R."/>
            <person name="Malay A.D."/>
            <person name="Moran D.A.P."/>
            <person name="Tomita M."/>
            <person name="Numata K."/>
            <person name="Arakawa K."/>
        </authorList>
    </citation>
    <scope>NUCLEOTIDE SEQUENCE</scope>
</reference>
<organism evidence="1 2">
    <name type="scientific">Trichonephila clavata</name>
    <name type="common">Joro spider</name>
    <name type="synonym">Nephila clavata</name>
    <dbReference type="NCBI Taxonomy" id="2740835"/>
    <lineage>
        <taxon>Eukaryota</taxon>
        <taxon>Metazoa</taxon>
        <taxon>Ecdysozoa</taxon>
        <taxon>Arthropoda</taxon>
        <taxon>Chelicerata</taxon>
        <taxon>Arachnida</taxon>
        <taxon>Araneae</taxon>
        <taxon>Araneomorphae</taxon>
        <taxon>Entelegynae</taxon>
        <taxon>Araneoidea</taxon>
        <taxon>Nephilidae</taxon>
        <taxon>Trichonephila</taxon>
    </lineage>
</organism>
<dbReference type="EMBL" id="BMAO01024917">
    <property type="protein sequence ID" value="GFQ98707.1"/>
    <property type="molecule type" value="Genomic_DNA"/>
</dbReference>
<proteinExistence type="predicted"/>